<organism evidence="6 8">
    <name type="scientific">Peronospora farinosa</name>
    <dbReference type="NCBI Taxonomy" id="134698"/>
    <lineage>
        <taxon>Eukaryota</taxon>
        <taxon>Sar</taxon>
        <taxon>Stramenopiles</taxon>
        <taxon>Oomycota</taxon>
        <taxon>Peronosporomycetes</taxon>
        <taxon>Peronosporales</taxon>
        <taxon>Peronosporaceae</taxon>
        <taxon>Peronospora</taxon>
    </lineage>
</organism>
<evidence type="ECO:0000256" key="2">
    <source>
        <dbReference type="ARBA" id="ARBA00044677"/>
    </source>
</evidence>
<keyword evidence="7" id="KW-1185">Reference proteome</keyword>
<evidence type="ECO:0000313" key="5">
    <source>
        <dbReference type="EMBL" id="CAH0487883.1"/>
    </source>
</evidence>
<dbReference type="Pfam" id="PF03121">
    <property type="entry name" value="Herpes_UL52"/>
    <property type="match status" value="1"/>
</dbReference>
<gene>
    <name evidence="5" type="ORF">PFR001_LOCUS3404</name>
    <name evidence="6" type="ORF">PFR002_LOCUS6853</name>
</gene>
<evidence type="ECO:0000256" key="3">
    <source>
        <dbReference type="ARBA" id="ARBA00044768"/>
    </source>
</evidence>
<dbReference type="InterPro" id="IPR044917">
    <property type="entry name" value="PRIMPOL"/>
</dbReference>
<dbReference type="Proteomes" id="UP001157938">
    <property type="component" value="Unassembled WGS sequence"/>
</dbReference>
<comment type="catalytic activity">
    <reaction evidence="2">
        <text>ssDNA + n NTP = ssDNA/pppN(pN)n-1 hybrid + (n-1) diphosphate.</text>
        <dbReference type="EC" id="2.7.7.102"/>
    </reaction>
</comment>
<reference evidence="6" key="2">
    <citation type="submission" date="2022-12" db="EMBL/GenBank/DDBJ databases">
        <authorList>
            <person name="Webb A."/>
        </authorList>
    </citation>
    <scope>NUCLEOTIDE SEQUENCE</scope>
    <source>
        <strain evidence="6">Pf2</strain>
    </source>
</reference>
<dbReference type="GO" id="GO:0042276">
    <property type="term" value="P:error-prone translesion synthesis"/>
    <property type="evidence" value="ECO:0007669"/>
    <property type="project" value="InterPro"/>
</dbReference>
<evidence type="ECO:0000313" key="8">
    <source>
        <dbReference type="Proteomes" id="UP001159659"/>
    </source>
</evidence>
<dbReference type="EMBL" id="CANTFK010000888">
    <property type="protein sequence ID" value="CAI5732325.1"/>
    <property type="molecule type" value="Genomic_DNA"/>
</dbReference>
<dbReference type="GO" id="GO:0003682">
    <property type="term" value="F:chromatin binding"/>
    <property type="evidence" value="ECO:0007669"/>
    <property type="project" value="TreeGrafter"/>
</dbReference>
<evidence type="ECO:0000256" key="4">
    <source>
        <dbReference type="ARBA" id="ARBA00047303"/>
    </source>
</evidence>
<comment type="catalytic activity">
    <reaction evidence="4">
        <text>DNA(n) + a 2'-deoxyribonucleoside 5'-triphosphate = DNA(n+1) + diphosphate</text>
        <dbReference type="Rhea" id="RHEA:22508"/>
        <dbReference type="Rhea" id="RHEA-COMP:17339"/>
        <dbReference type="Rhea" id="RHEA-COMP:17340"/>
        <dbReference type="ChEBI" id="CHEBI:33019"/>
        <dbReference type="ChEBI" id="CHEBI:61560"/>
        <dbReference type="ChEBI" id="CHEBI:173112"/>
        <dbReference type="EC" id="2.7.7.7"/>
    </reaction>
    <physiologicalReaction direction="left-to-right" evidence="4">
        <dbReference type="Rhea" id="RHEA:22509"/>
    </physiologicalReaction>
</comment>
<dbReference type="Proteomes" id="UP001159659">
    <property type="component" value="Unassembled WGS sequence"/>
</dbReference>
<comment type="caution">
    <text evidence="6">The sequence shown here is derived from an EMBL/GenBank/DDBJ whole genome shotgun (WGS) entry which is preliminary data.</text>
</comment>
<accession>A0AAV0UA47</accession>
<protein>
    <recommendedName>
        <fullName evidence="1">DNA-directed primase/polymerase protein</fullName>
        <ecNumber evidence="3">2.7.7.102</ecNumber>
    </recommendedName>
</protein>
<dbReference type="PANTHER" id="PTHR31399">
    <property type="entry name" value="DNA-DIRECTED PRIMASE / POLYMERASE PROTEIN"/>
    <property type="match status" value="1"/>
</dbReference>
<dbReference type="EC" id="2.7.7.102" evidence="3"/>
<evidence type="ECO:0000313" key="7">
    <source>
        <dbReference type="Proteomes" id="UP001157938"/>
    </source>
</evidence>
<evidence type="ECO:0000256" key="1">
    <source>
        <dbReference type="ARBA" id="ARBA00026139"/>
    </source>
</evidence>
<dbReference type="GO" id="GO:0031297">
    <property type="term" value="P:replication fork processing"/>
    <property type="evidence" value="ECO:0007669"/>
    <property type="project" value="TreeGrafter"/>
</dbReference>
<evidence type="ECO:0000313" key="6">
    <source>
        <dbReference type="EMBL" id="CAI5732325.1"/>
    </source>
</evidence>
<dbReference type="GO" id="GO:0003887">
    <property type="term" value="F:DNA-directed DNA polymerase activity"/>
    <property type="evidence" value="ECO:0007669"/>
    <property type="project" value="UniProtKB-EC"/>
</dbReference>
<dbReference type="GO" id="GO:0005759">
    <property type="term" value="C:mitochondrial matrix"/>
    <property type="evidence" value="ECO:0007669"/>
    <property type="project" value="TreeGrafter"/>
</dbReference>
<proteinExistence type="predicted"/>
<name>A0AAV0UA47_9STRA</name>
<sequence>MHHQVFECESCRVWTGASGTPLDTIETVEQHEMETIPFSLELWLKTEPKQASVAVQSAVAAQGLYLVKSRALNTHFQAKYSILLPLETLFSFSMYSPSPFVSIVVVVLNINEKQQQGYFFGRVRQVVLGSASGGKLQLFGEQDNAVFYETDVAVKLLAVLHAAFPRVELSSSAKKCLSKERVGYRLAGNKLGEMMKRRKTLSADAFYGPKAVKPTVAGSLDGHVSDNRWQTFYEKLQFRVSHSITCQLEGTAPISLTFPRQKETFEFVDQLVAFRRRIKFTRGVSSNTGYGDSDYVPRVFCFENARNGKRRFLVASFAAFWKNYTQTRADQRHVYEIIREGVPCRLYLDLEFKRAINSHVDGDALVARLLSLFQLQFYRRYGIRVHHRDIYQLESSTPAKFSRHVIFHLPGGDLFASNLHAGAFVRELINDLVALIDEDSKEERPDQLYSPFLVNTESENDSVGKKQLFIDTGVYTRNRMFRVLGSSKFKRQAVLCMLNASSSSLTELDQESFLNTLVCPYPVIEAVIDSQQTKPFRLLRCEASPAVIGRSRRFHSSSAKSLAASSVECRSSVYPVLDAFILSKATKGGVQGKIRAIQMLLTKSSDMLAILPGDGSDHEPPGANTLSRPWMIIYHMAHNRWCANIRRPHKSNNVMFIVDIDQRVFYQKCHDPVCQSMDFRSPPQPLPLHIDFSAEAMGGSI</sequence>
<dbReference type="AlphaFoldDB" id="A0AAV0UA47"/>
<dbReference type="PANTHER" id="PTHR31399:SF0">
    <property type="entry name" value="DNA-DIRECTED PRIMASE_POLYMERASE PROTEIN"/>
    <property type="match status" value="1"/>
</dbReference>
<dbReference type="EMBL" id="CAKLBC010000725">
    <property type="protein sequence ID" value="CAH0487883.1"/>
    <property type="molecule type" value="Genomic_DNA"/>
</dbReference>
<dbReference type="GO" id="GO:0006264">
    <property type="term" value="P:mitochondrial DNA replication"/>
    <property type="evidence" value="ECO:0007669"/>
    <property type="project" value="TreeGrafter"/>
</dbReference>
<reference evidence="5 7" key="1">
    <citation type="submission" date="2021-11" db="EMBL/GenBank/DDBJ databases">
        <authorList>
            <person name="Islam A."/>
            <person name="Islam S."/>
            <person name="Flora M.S."/>
            <person name="Rahman M."/>
            <person name="Ziaur R.M."/>
            <person name="Epstein J.H."/>
            <person name="Hassan M."/>
            <person name="Klassen M."/>
            <person name="Woodard K."/>
            <person name="Webb A."/>
            <person name="Webby R.J."/>
            <person name="El Zowalaty M.E."/>
        </authorList>
    </citation>
    <scope>NUCLEOTIDE SEQUENCE [LARGE SCALE GENOMIC DNA]</scope>
    <source>
        <strain evidence="5">Pf1</strain>
    </source>
</reference>
<dbReference type="GO" id="GO:0009411">
    <property type="term" value="P:response to UV"/>
    <property type="evidence" value="ECO:0007669"/>
    <property type="project" value="TreeGrafter"/>
</dbReference>
<dbReference type="GO" id="GO:0005634">
    <property type="term" value="C:nucleus"/>
    <property type="evidence" value="ECO:0007669"/>
    <property type="project" value="TreeGrafter"/>
</dbReference>